<dbReference type="GeneID" id="116218152"/>
<dbReference type="GO" id="GO:0017046">
    <property type="term" value="F:peptide hormone binding"/>
    <property type="evidence" value="ECO:0007669"/>
    <property type="project" value="TreeGrafter"/>
</dbReference>
<reference evidence="4" key="1">
    <citation type="submission" date="2025-08" db="UniProtKB">
        <authorList>
            <consortium name="RefSeq"/>
        </authorList>
    </citation>
    <scope>IDENTIFICATION</scope>
</reference>
<keyword evidence="2" id="KW-0472">Membrane</keyword>
<protein>
    <submittedName>
        <fullName evidence="4">Parathyroid hormone 2 receptor-like</fullName>
    </submittedName>
</protein>
<feature type="compositionally biased region" description="Basic and acidic residues" evidence="1">
    <location>
        <begin position="138"/>
        <end position="148"/>
    </location>
</feature>
<evidence type="ECO:0000256" key="2">
    <source>
        <dbReference type="SAM" id="Phobius"/>
    </source>
</evidence>
<organism evidence="3 4">
    <name type="scientific">Clupea harengus</name>
    <name type="common">Atlantic herring</name>
    <dbReference type="NCBI Taxonomy" id="7950"/>
    <lineage>
        <taxon>Eukaryota</taxon>
        <taxon>Metazoa</taxon>
        <taxon>Chordata</taxon>
        <taxon>Craniata</taxon>
        <taxon>Vertebrata</taxon>
        <taxon>Euteleostomi</taxon>
        <taxon>Actinopterygii</taxon>
        <taxon>Neopterygii</taxon>
        <taxon>Teleostei</taxon>
        <taxon>Clupei</taxon>
        <taxon>Clupeiformes</taxon>
        <taxon>Clupeoidei</taxon>
        <taxon>Clupeidae</taxon>
        <taxon>Clupea</taxon>
    </lineage>
</organism>
<dbReference type="InterPro" id="IPR050332">
    <property type="entry name" value="GPCR_2"/>
</dbReference>
<dbReference type="GO" id="GO:0004991">
    <property type="term" value="F:parathyroid hormone receptor activity"/>
    <property type="evidence" value="ECO:0007669"/>
    <property type="project" value="TreeGrafter"/>
</dbReference>
<keyword evidence="3" id="KW-1185">Reference proteome</keyword>
<proteinExistence type="predicted"/>
<keyword evidence="2" id="KW-0812">Transmembrane</keyword>
<evidence type="ECO:0000256" key="1">
    <source>
        <dbReference type="SAM" id="MobiDB-lite"/>
    </source>
</evidence>
<gene>
    <name evidence="4" type="primary">LOC116218152</name>
</gene>
<dbReference type="AlphaFoldDB" id="A0A6P8EU75"/>
<name>A0A6P8EU75_CLUHA</name>
<evidence type="ECO:0000313" key="4">
    <source>
        <dbReference type="RefSeq" id="XP_031414422.2"/>
    </source>
</evidence>
<dbReference type="PANTHER" id="PTHR45620:SF7">
    <property type="entry name" value="PARATHYROID HORMONE 2 RECEPTOR"/>
    <property type="match status" value="1"/>
</dbReference>
<feature type="compositionally biased region" description="Low complexity" evidence="1">
    <location>
        <begin position="150"/>
        <end position="167"/>
    </location>
</feature>
<keyword evidence="2" id="KW-1133">Transmembrane helix</keyword>
<evidence type="ECO:0000313" key="3">
    <source>
        <dbReference type="Proteomes" id="UP000515152"/>
    </source>
</evidence>
<dbReference type="GO" id="GO:0008528">
    <property type="term" value="F:G protein-coupled peptide receptor activity"/>
    <property type="evidence" value="ECO:0007669"/>
    <property type="project" value="TreeGrafter"/>
</dbReference>
<dbReference type="GO" id="GO:0007188">
    <property type="term" value="P:adenylate cyclase-modulating G protein-coupled receptor signaling pathway"/>
    <property type="evidence" value="ECO:0007669"/>
    <property type="project" value="TreeGrafter"/>
</dbReference>
<dbReference type="InterPro" id="IPR017983">
    <property type="entry name" value="GPCR_2_secretin-like_CS"/>
</dbReference>
<dbReference type="KEGG" id="char:116218152"/>
<dbReference type="PROSITE" id="PS00650">
    <property type="entry name" value="G_PROTEIN_RECEP_F2_2"/>
    <property type="match status" value="1"/>
</dbReference>
<dbReference type="RefSeq" id="XP_031414422.2">
    <property type="nucleotide sequence ID" value="XM_031558562.2"/>
</dbReference>
<feature type="region of interest" description="Disordered" evidence="1">
    <location>
        <begin position="125"/>
        <end position="167"/>
    </location>
</feature>
<feature type="transmembrane region" description="Helical" evidence="2">
    <location>
        <begin position="20"/>
        <end position="38"/>
    </location>
</feature>
<sequence>MPAFMSSTLPLYSGDFPVLFYFQGFFVSIIYCFCNGEVQTEIRKMWTRWNLALDWKDPVVCANYRYGSVLTSLNNSTSSQSQPASVSRSTALFSSRVYLNSSGGSCALGTHVALPGYVFSSSDIESLPPSIPEEPEDSSTKQVDDISLKESSTAATPTPTPAGTEASAAAAAAAYASRAEDMEESL</sequence>
<dbReference type="GO" id="GO:0005886">
    <property type="term" value="C:plasma membrane"/>
    <property type="evidence" value="ECO:0007669"/>
    <property type="project" value="TreeGrafter"/>
</dbReference>
<dbReference type="OrthoDB" id="6160250at2759"/>
<accession>A0A6P8EU75</accession>
<dbReference type="Proteomes" id="UP000515152">
    <property type="component" value="Chromosome 21"/>
</dbReference>
<dbReference type="PANTHER" id="PTHR45620">
    <property type="entry name" value="PDF RECEPTOR-LIKE PROTEIN-RELATED"/>
    <property type="match status" value="1"/>
</dbReference>